<protein>
    <submittedName>
        <fullName evidence="1">TEX26</fullName>
    </submittedName>
</protein>
<keyword evidence="2" id="KW-1185">Reference proteome</keyword>
<comment type="caution">
    <text evidence="1">The sequence shown here is derived from an EMBL/GenBank/DDBJ whole genome shotgun (WGS) entry which is preliminary data.</text>
</comment>
<accession>A0A7J7KG28</accession>
<dbReference type="OrthoDB" id="5984625at2759"/>
<dbReference type="InterPro" id="IPR043460">
    <property type="entry name" value="MEDAG/TEX26"/>
</dbReference>
<dbReference type="Proteomes" id="UP000593567">
    <property type="component" value="Unassembled WGS sequence"/>
</dbReference>
<dbReference type="AlphaFoldDB" id="A0A7J7KG28"/>
<dbReference type="PANTHER" id="PTHR33769">
    <property type="entry name" value="TESTIS-EXPRESSED PROTEIN 26 ISOFORM X3"/>
    <property type="match status" value="1"/>
</dbReference>
<proteinExistence type="predicted"/>
<gene>
    <name evidence="1" type="ORF">EB796_005087</name>
</gene>
<name>A0A7J7KG28_BUGNE</name>
<dbReference type="PANTHER" id="PTHR33769:SF2">
    <property type="entry name" value="TESTIS-EXPRESSED PROTEIN 26"/>
    <property type="match status" value="1"/>
</dbReference>
<organism evidence="1 2">
    <name type="scientific">Bugula neritina</name>
    <name type="common">Brown bryozoan</name>
    <name type="synonym">Sertularia neritina</name>
    <dbReference type="NCBI Taxonomy" id="10212"/>
    <lineage>
        <taxon>Eukaryota</taxon>
        <taxon>Metazoa</taxon>
        <taxon>Spiralia</taxon>
        <taxon>Lophotrochozoa</taxon>
        <taxon>Bryozoa</taxon>
        <taxon>Gymnolaemata</taxon>
        <taxon>Cheilostomatida</taxon>
        <taxon>Flustrina</taxon>
        <taxon>Buguloidea</taxon>
        <taxon>Bugulidae</taxon>
        <taxon>Bugula</taxon>
    </lineage>
</organism>
<dbReference type="EMBL" id="VXIV02000696">
    <property type="protein sequence ID" value="KAF6036608.1"/>
    <property type="molecule type" value="Genomic_DNA"/>
</dbReference>
<reference evidence="1" key="1">
    <citation type="submission" date="2020-06" db="EMBL/GenBank/DDBJ databases">
        <title>Draft genome of Bugula neritina, a colonial animal packing powerful symbionts and potential medicines.</title>
        <authorList>
            <person name="Rayko M."/>
        </authorList>
    </citation>
    <scope>NUCLEOTIDE SEQUENCE [LARGE SCALE GENOMIC DNA]</scope>
    <source>
        <strain evidence="1">Kwan_BN1</strain>
    </source>
</reference>
<dbReference type="GO" id="GO:0005737">
    <property type="term" value="C:cytoplasm"/>
    <property type="evidence" value="ECO:0007669"/>
    <property type="project" value="TreeGrafter"/>
</dbReference>
<evidence type="ECO:0000313" key="1">
    <source>
        <dbReference type="EMBL" id="KAF6036608.1"/>
    </source>
</evidence>
<sequence length="402" mass="45320">MLHRAMTPIIGIEDDRIELTPSGFDTDIGFQHGSQYHTQSPVYNANRNKVSDSKFKGINPKSTMQMQSELLYHREAQRLNNKRTIPRPYSASMVQNRSTFNPYQTSYKHEYYRKDEPEDMCVRPASQLQLSSAPLREETTYKHEYTGAKTTPNGRLWSGGNNPHPSEAFMVWKYPSRKSASAAEGRVGHPPTLTNADFDKAMRGKSKSIYQIDYKGLPPGYMPNEFSDVPKDWKSSVPYTLDSAQRISYQKPNQHKSLANKIDRFGHSGHDRHRLLIGITPNASKRTRTVNTATTYDRHFNDTAPFVSGEANFHFPTHARTVVKGKNASELSAMYEEIKRQHFPRHARSTTSSKLLGGYTNEVPLTPHSGVPHLSPGVGGVVHIPQPSFLTTPVPEPICEPV</sequence>
<evidence type="ECO:0000313" key="2">
    <source>
        <dbReference type="Proteomes" id="UP000593567"/>
    </source>
</evidence>